<dbReference type="GeneID" id="301125505"/>
<dbReference type="SUPFAM" id="SSF116734">
    <property type="entry name" value="DNA methylase specificity domain"/>
    <property type="match status" value="2"/>
</dbReference>
<sequence length="470" mass="52400">MSKKKQKSIEELLEEALVPEEEHPYKVPENWVWVRSGHVAKWGSGGTPSRKRLEYYGGDIPWIKTGELNDGIVNASEETITEEGLQNSSAKIFPKGSIVIAMYGATIGKLGILGIDAATNQACAVGQPYDFLNSKYMLYYFLARRSDLIVLGKGGAQPNISQTIIKDFPFALPPLNEQKRIAEKIERLFAKLDEAKRLIEEVKESFELQWAAILDKAFKGQLGTNDPNEKSMLETSNDIKEKDLIPKEEQPYEVPENWVWVRSSHVAKWGSGGTPSRKKVEYYGGDIPWIKTGELNDGIVNTSEETITEEGLQNSSAKIFPKGSIVIAMYGATIGKLGILGIDAATNQACAVGQPHDFLNSKYMFYYFLARRSDLIALGKGGAQPNISQTIIKDFPFALPPLNEQKRIAEKVDNLLSKLETEKDMVLEVEEKFDLLKQSILNKAFRGELGTNDPTDEHAIELLKKVLKSK</sequence>
<keyword evidence="8" id="KW-1185">Reference proteome</keyword>
<evidence type="ECO:0000256" key="3">
    <source>
        <dbReference type="ARBA" id="ARBA00023125"/>
    </source>
</evidence>
<dbReference type="EC" id="3.1.21.-" evidence="7"/>
<feature type="domain" description="Type I restriction modification DNA specificity" evidence="6">
    <location>
        <begin position="255"/>
        <end position="426"/>
    </location>
</feature>
<dbReference type="PANTHER" id="PTHR43140">
    <property type="entry name" value="TYPE-1 RESTRICTION ENZYME ECOKI SPECIFICITY PROTEIN"/>
    <property type="match status" value="1"/>
</dbReference>
<dbReference type="InterPro" id="IPR051212">
    <property type="entry name" value="Type-I_RE_S_subunit"/>
</dbReference>
<comment type="similarity">
    <text evidence="1">Belongs to the type-I restriction system S methylase family.</text>
</comment>
<keyword evidence="2" id="KW-0680">Restriction system</keyword>
<dbReference type="CDD" id="cd17515">
    <property type="entry name" value="RMtype1_S_MjaORF132P_Sau1132ORF3780P-TRD1-CR1_like"/>
    <property type="match status" value="2"/>
</dbReference>
<dbReference type="Pfam" id="PF01420">
    <property type="entry name" value="Methylase_S"/>
    <property type="match status" value="2"/>
</dbReference>
<dbReference type="Proteomes" id="UP001303701">
    <property type="component" value="Chromosome"/>
</dbReference>
<dbReference type="GO" id="GO:0004519">
    <property type="term" value="F:endonuclease activity"/>
    <property type="evidence" value="ECO:0007669"/>
    <property type="project" value="UniProtKB-KW"/>
</dbReference>
<dbReference type="InterPro" id="IPR044946">
    <property type="entry name" value="Restrct_endonuc_typeI_TRD_sf"/>
</dbReference>
<keyword evidence="3" id="KW-0238">DNA-binding</keyword>
<keyword evidence="7" id="KW-0540">Nuclease</keyword>
<name>A0ABY9WDJ1_9BACI</name>
<comment type="subunit">
    <text evidence="4">The methyltransferase is composed of M and S polypeptides.</text>
</comment>
<proteinExistence type="inferred from homology"/>
<feature type="coiled-coil region" evidence="5">
    <location>
        <begin position="402"/>
        <end position="432"/>
    </location>
</feature>
<evidence type="ECO:0000256" key="4">
    <source>
        <dbReference type="ARBA" id="ARBA00038652"/>
    </source>
</evidence>
<keyword evidence="7" id="KW-0255">Endonuclease</keyword>
<dbReference type="InterPro" id="IPR000055">
    <property type="entry name" value="Restrct_endonuc_typeI_TRD"/>
</dbReference>
<dbReference type="Gene3D" id="3.90.220.20">
    <property type="entry name" value="DNA methylase specificity domains"/>
    <property type="match status" value="2"/>
</dbReference>
<keyword evidence="7" id="KW-0378">Hydrolase</keyword>
<dbReference type="GO" id="GO:0016787">
    <property type="term" value="F:hydrolase activity"/>
    <property type="evidence" value="ECO:0007669"/>
    <property type="project" value="UniProtKB-KW"/>
</dbReference>
<dbReference type="RefSeq" id="WP_311067073.1">
    <property type="nucleotide sequence ID" value="NZ_CP134501.1"/>
</dbReference>
<accession>A0ABY9WDJ1</accession>
<reference evidence="7 8" key="1">
    <citation type="submission" date="2023-09" db="EMBL/GenBank/DDBJ databases">
        <title>Different Types of Thermotolerant Ring-Cleaving Dioxygenases derived from Aeribacillus composti HB-1 applied for multiple aromatic hydrocarbons removal.</title>
        <authorList>
            <person name="Cao L."/>
            <person name="Li M."/>
            <person name="Ma T."/>
        </authorList>
    </citation>
    <scope>NUCLEOTIDE SEQUENCE [LARGE SCALE GENOMIC DNA]</scope>
    <source>
        <strain evidence="7 8">HB-1</strain>
    </source>
</reference>
<dbReference type="PANTHER" id="PTHR43140:SF1">
    <property type="entry name" value="TYPE I RESTRICTION ENZYME ECOKI SPECIFICITY SUBUNIT"/>
    <property type="match status" value="1"/>
</dbReference>
<evidence type="ECO:0000256" key="1">
    <source>
        <dbReference type="ARBA" id="ARBA00010923"/>
    </source>
</evidence>
<evidence type="ECO:0000313" key="7">
    <source>
        <dbReference type="EMBL" id="WNF34209.1"/>
    </source>
</evidence>
<evidence type="ECO:0000259" key="6">
    <source>
        <dbReference type="Pfam" id="PF01420"/>
    </source>
</evidence>
<protein>
    <submittedName>
        <fullName evidence="7">Restriction endonuclease subunit S</fullName>
        <ecNumber evidence="7">3.1.21.-</ecNumber>
    </submittedName>
</protein>
<gene>
    <name evidence="7" type="ORF">RI196_05985</name>
</gene>
<feature type="domain" description="Type I restriction modification DNA specificity" evidence="6">
    <location>
        <begin position="28"/>
        <end position="203"/>
    </location>
</feature>
<dbReference type="EMBL" id="CP134501">
    <property type="protein sequence ID" value="WNF34209.1"/>
    <property type="molecule type" value="Genomic_DNA"/>
</dbReference>
<organism evidence="7 8">
    <name type="scientific">Aeribacillus composti</name>
    <dbReference type="NCBI Taxonomy" id="1868734"/>
    <lineage>
        <taxon>Bacteria</taxon>
        <taxon>Bacillati</taxon>
        <taxon>Bacillota</taxon>
        <taxon>Bacilli</taxon>
        <taxon>Bacillales</taxon>
        <taxon>Bacillaceae</taxon>
        <taxon>Aeribacillus</taxon>
    </lineage>
</organism>
<feature type="coiled-coil region" evidence="5">
    <location>
        <begin position="175"/>
        <end position="205"/>
    </location>
</feature>
<evidence type="ECO:0000256" key="5">
    <source>
        <dbReference type="SAM" id="Coils"/>
    </source>
</evidence>
<evidence type="ECO:0000313" key="8">
    <source>
        <dbReference type="Proteomes" id="UP001303701"/>
    </source>
</evidence>
<evidence type="ECO:0000256" key="2">
    <source>
        <dbReference type="ARBA" id="ARBA00022747"/>
    </source>
</evidence>
<keyword evidence="5" id="KW-0175">Coiled coil</keyword>